<comment type="caution">
    <text evidence="9">The sequence shown here is derived from an EMBL/GenBank/DDBJ whole genome shotgun (WGS) entry which is preliminary data.</text>
</comment>
<protein>
    <submittedName>
        <fullName evidence="9">AI-2E family transporter YdiK</fullName>
    </submittedName>
</protein>
<name>A0ABT5KKB3_9BURK</name>
<dbReference type="PANTHER" id="PTHR21716">
    <property type="entry name" value="TRANSMEMBRANE PROTEIN"/>
    <property type="match status" value="1"/>
</dbReference>
<feature type="transmembrane region" description="Helical" evidence="8">
    <location>
        <begin position="243"/>
        <end position="270"/>
    </location>
</feature>
<dbReference type="RefSeq" id="WP_273601972.1">
    <property type="nucleotide sequence ID" value="NZ_JAQQXT010000015.1"/>
</dbReference>
<evidence type="ECO:0000256" key="2">
    <source>
        <dbReference type="ARBA" id="ARBA00009773"/>
    </source>
</evidence>
<evidence type="ECO:0000256" key="4">
    <source>
        <dbReference type="ARBA" id="ARBA00022475"/>
    </source>
</evidence>
<evidence type="ECO:0000256" key="8">
    <source>
        <dbReference type="SAM" id="Phobius"/>
    </source>
</evidence>
<feature type="transmembrane region" description="Helical" evidence="8">
    <location>
        <begin position="35"/>
        <end position="53"/>
    </location>
</feature>
<evidence type="ECO:0000256" key="7">
    <source>
        <dbReference type="ARBA" id="ARBA00023136"/>
    </source>
</evidence>
<comment type="similarity">
    <text evidence="2">Belongs to the autoinducer-2 exporter (AI-2E) (TC 2.A.86) family.</text>
</comment>
<evidence type="ECO:0000256" key="3">
    <source>
        <dbReference type="ARBA" id="ARBA00022448"/>
    </source>
</evidence>
<keyword evidence="7 8" id="KW-0472">Membrane</keyword>
<proteinExistence type="inferred from homology"/>
<reference evidence="9 10" key="1">
    <citation type="submission" date="2022-10" db="EMBL/GenBank/DDBJ databases">
        <title>Paucibacter sp. hw1 Genome sequencing.</title>
        <authorList>
            <person name="Park S."/>
        </authorList>
    </citation>
    <scope>NUCLEOTIDE SEQUENCE [LARGE SCALE GENOMIC DNA]</scope>
    <source>
        <strain evidence="10">hw1</strain>
    </source>
</reference>
<feature type="transmembrane region" description="Helical" evidence="8">
    <location>
        <begin position="65"/>
        <end position="88"/>
    </location>
</feature>
<feature type="transmembrane region" description="Helical" evidence="8">
    <location>
        <begin position="276"/>
        <end position="295"/>
    </location>
</feature>
<dbReference type="Pfam" id="PF01594">
    <property type="entry name" value="AI-2E_transport"/>
    <property type="match status" value="1"/>
</dbReference>
<keyword evidence="3" id="KW-0813">Transport</keyword>
<gene>
    <name evidence="9" type="primary">ydiK</name>
    <name evidence="9" type="ORF">PRZ03_20115</name>
</gene>
<keyword evidence="6 8" id="KW-1133">Transmembrane helix</keyword>
<evidence type="ECO:0000313" key="9">
    <source>
        <dbReference type="EMBL" id="MDC8773879.1"/>
    </source>
</evidence>
<feature type="transmembrane region" description="Helical" evidence="8">
    <location>
        <begin position="307"/>
        <end position="334"/>
    </location>
</feature>
<organism evidence="9 10">
    <name type="scientific">Roseateles albus</name>
    <dbReference type="NCBI Taxonomy" id="2987525"/>
    <lineage>
        <taxon>Bacteria</taxon>
        <taxon>Pseudomonadati</taxon>
        <taxon>Pseudomonadota</taxon>
        <taxon>Betaproteobacteria</taxon>
        <taxon>Burkholderiales</taxon>
        <taxon>Sphaerotilaceae</taxon>
        <taxon>Roseateles</taxon>
    </lineage>
</organism>
<evidence type="ECO:0000256" key="1">
    <source>
        <dbReference type="ARBA" id="ARBA00004651"/>
    </source>
</evidence>
<dbReference type="PANTHER" id="PTHR21716:SF67">
    <property type="entry name" value="TRANSPORT PROTEIN YDIK-RELATED"/>
    <property type="match status" value="1"/>
</dbReference>
<feature type="transmembrane region" description="Helical" evidence="8">
    <location>
        <begin position="214"/>
        <end position="236"/>
    </location>
</feature>
<keyword evidence="4" id="KW-1003">Cell membrane</keyword>
<keyword evidence="5 8" id="KW-0812">Transmembrane</keyword>
<feature type="transmembrane region" description="Helical" evidence="8">
    <location>
        <begin position="12"/>
        <end position="29"/>
    </location>
</feature>
<evidence type="ECO:0000313" key="10">
    <source>
        <dbReference type="Proteomes" id="UP001221189"/>
    </source>
</evidence>
<dbReference type="Proteomes" id="UP001221189">
    <property type="component" value="Unassembled WGS sequence"/>
</dbReference>
<comment type="subcellular location">
    <subcellularLocation>
        <location evidence="1">Cell membrane</location>
        <topology evidence="1">Multi-pass membrane protein</topology>
    </subcellularLocation>
</comment>
<sequence length="367" mass="38615">MISPKPELTRTMLAILSIALLMFTSLWILSPFIGGLIWGTMIVVATWPMMLALQRRLWGRRSLATLVMVGLLLLVLFVPLTIALSTVISHADQVVAMAGSLSVSDLPQPPAWLASVPLVGENLAVAWHRITVDGIAPLVALAKPYLGVALRWTASQAGSLGLVGLQFLLTVVLAGILYSKGEIAARTVRGFGRRLAGEQGEAVITLAGQAIRGVALGIVVTALVQSVLGGLGLWAAGVPLASLLTAVMLMLCLAQIGVVPVLLPAVAWLYWGGDNLWGTLLLLWTMVVGTMDNFLRPWLIKKGADLPLLLIFAGVIGGLFAFGLVGLFIGPVVLAVTYTLLNAWIGDALPASQAPADAQGPVKDPQP</sequence>
<evidence type="ECO:0000256" key="5">
    <source>
        <dbReference type="ARBA" id="ARBA00022692"/>
    </source>
</evidence>
<dbReference type="NCBIfam" id="NF008216">
    <property type="entry name" value="PRK10983.1"/>
    <property type="match status" value="1"/>
</dbReference>
<dbReference type="InterPro" id="IPR002549">
    <property type="entry name" value="AI-2E-like"/>
</dbReference>
<keyword evidence="10" id="KW-1185">Reference proteome</keyword>
<feature type="transmembrane region" description="Helical" evidence="8">
    <location>
        <begin position="158"/>
        <end position="178"/>
    </location>
</feature>
<accession>A0ABT5KKB3</accession>
<evidence type="ECO:0000256" key="6">
    <source>
        <dbReference type="ARBA" id="ARBA00022989"/>
    </source>
</evidence>
<dbReference type="EMBL" id="JAQQXT010000015">
    <property type="protein sequence ID" value="MDC8773879.1"/>
    <property type="molecule type" value="Genomic_DNA"/>
</dbReference>